<evidence type="ECO:0000313" key="2">
    <source>
        <dbReference type="EMBL" id="MCP2259470.1"/>
    </source>
</evidence>
<dbReference type="EMBL" id="JAMTCP010000017">
    <property type="protein sequence ID" value="MCP2259470.1"/>
    <property type="molecule type" value="Genomic_DNA"/>
</dbReference>
<feature type="region of interest" description="Disordered" evidence="1">
    <location>
        <begin position="182"/>
        <end position="213"/>
    </location>
</feature>
<comment type="caution">
    <text evidence="2">The sequence shown here is derived from an EMBL/GenBank/DDBJ whole genome shotgun (WGS) entry which is preliminary data.</text>
</comment>
<feature type="region of interest" description="Disordered" evidence="1">
    <location>
        <begin position="1"/>
        <end position="161"/>
    </location>
</feature>
<sequence length="213" mass="20997">MPRVTPRPGEEPDPTQLPPGAGRAQPNGTTDPSDPTPHHLTPTGTTDPSTATPLAATQGLVAPLGQSRPDGAAGTTDPSTATPLAATQGLVAPLGPPPATGQTGPDGTTDPSSPPPYRHVAEADADSPRGFVPPRGRLGATDPSGPTPRHLTAANGAPAGNGLVNLSVNVSVELPWVTSGAVAPYGYATGPDGATPSGARPADAPDRPVQGSQ</sequence>
<proteinExistence type="predicted"/>
<feature type="compositionally biased region" description="Low complexity" evidence="1">
    <location>
        <begin position="100"/>
        <end position="111"/>
    </location>
</feature>
<evidence type="ECO:0000256" key="1">
    <source>
        <dbReference type="SAM" id="MobiDB-lite"/>
    </source>
</evidence>
<keyword evidence="3" id="KW-1185">Reference proteome</keyword>
<evidence type="ECO:0000313" key="3">
    <source>
        <dbReference type="Proteomes" id="UP001205311"/>
    </source>
</evidence>
<protein>
    <submittedName>
        <fullName evidence="2">Uncharacterized protein</fullName>
    </submittedName>
</protein>
<feature type="compositionally biased region" description="Low complexity" evidence="1">
    <location>
        <begin position="38"/>
        <end position="53"/>
    </location>
</feature>
<organism evidence="2 3">
    <name type="scientific">Streptoalloteichus tenebrarius (strain ATCC 17920 / DSM 40477 / JCM 4838 / CBS 697.72 / NBRC 16177 / NCIMB 11028 / NRRL B-12390 / A12253. 1 / ISP 5477)</name>
    <name type="common">Streptomyces tenebrarius</name>
    <dbReference type="NCBI Taxonomy" id="1933"/>
    <lineage>
        <taxon>Bacteria</taxon>
        <taxon>Bacillati</taxon>
        <taxon>Actinomycetota</taxon>
        <taxon>Actinomycetes</taxon>
        <taxon>Pseudonocardiales</taxon>
        <taxon>Pseudonocardiaceae</taxon>
        <taxon>Streptoalloteichus</taxon>
    </lineage>
</organism>
<dbReference type="Proteomes" id="UP001205311">
    <property type="component" value="Unassembled WGS sequence"/>
</dbReference>
<gene>
    <name evidence="2" type="ORF">LX15_003175</name>
</gene>
<accession>A0ABT1HVB6</accession>
<name>A0ABT1HVB6_STRSD</name>
<reference evidence="2 3" key="1">
    <citation type="submission" date="2022-06" db="EMBL/GenBank/DDBJ databases">
        <title>Genomic Encyclopedia of Archaeal and Bacterial Type Strains, Phase II (KMG-II): from individual species to whole genera.</title>
        <authorList>
            <person name="Goeker M."/>
        </authorList>
    </citation>
    <scope>NUCLEOTIDE SEQUENCE [LARGE SCALE GENOMIC DNA]</scope>
    <source>
        <strain evidence="2 3">DSM 40477</strain>
    </source>
</reference>